<reference evidence="13 14" key="1">
    <citation type="submission" date="2016-06" db="UniProtKB">
        <authorList>
            <consortium name="WormBaseParasite"/>
        </authorList>
    </citation>
    <scope>IDENTIFICATION</scope>
</reference>
<evidence type="ECO:0000259" key="9">
    <source>
        <dbReference type="Pfam" id="PF00133"/>
    </source>
</evidence>
<evidence type="ECO:0000256" key="3">
    <source>
        <dbReference type="ARBA" id="ARBA00022598"/>
    </source>
</evidence>
<dbReference type="EC" id="6.1.1.9" evidence="2"/>
<dbReference type="GO" id="GO:0005829">
    <property type="term" value="C:cytosol"/>
    <property type="evidence" value="ECO:0007669"/>
    <property type="project" value="TreeGrafter"/>
</dbReference>
<keyword evidence="5" id="KW-0067">ATP-binding</keyword>
<organism evidence="13">
    <name type="scientific">Gongylonema pulchrum</name>
    <dbReference type="NCBI Taxonomy" id="637853"/>
    <lineage>
        <taxon>Eukaryota</taxon>
        <taxon>Metazoa</taxon>
        <taxon>Ecdysozoa</taxon>
        <taxon>Nematoda</taxon>
        <taxon>Chromadorea</taxon>
        <taxon>Rhabditida</taxon>
        <taxon>Spirurina</taxon>
        <taxon>Spiruromorpha</taxon>
        <taxon>Spiruroidea</taxon>
        <taxon>Gongylonematidae</taxon>
        <taxon>Gongylonema</taxon>
    </lineage>
</organism>
<dbReference type="Gene3D" id="3.40.50.620">
    <property type="entry name" value="HUPs"/>
    <property type="match status" value="1"/>
</dbReference>
<keyword evidence="12" id="KW-1185">Reference proteome</keyword>
<evidence type="ECO:0000313" key="11">
    <source>
        <dbReference type="EMBL" id="VDN49946.1"/>
    </source>
</evidence>
<dbReference type="PANTHER" id="PTHR11946">
    <property type="entry name" value="VALYL-TRNA SYNTHETASES"/>
    <property type="match status" value="1"/>
</dbReference>
<name>A0A183DLT2_9BILA</name>
<dbReference type="InterPro" id="IPR002300">
    <property type="entry name" value="aa-tRNA-synth_Ia"/>
</dbReference>
<dbReference type="FunFam" id="3.40.50.620:FF:000457">
    <property type="entry name" value="Predicted protein"/>
    <property type="match status" value="1"/>
</dbReference>
<evidence type="ECO:0000256" key="6">
    <source>
        <dbReference type="ARBA" id="ARBA00022917"/>
    </source>
</evidence>
<dbReference type="InterPro" id="IPR014729">
    <property type="entry name" value="Rossmann-like_a/b/a_fold"/>
</dbReference>
<dbReference type="AlphaFoldDB" id="A0A183DLT2"/>
<dbReference type="PANTHER" id="PTHR11946:SF109">
    <property type="entry name" value="VALINE--TRNA LIGASE"/>
    <property type="match status" value="1"/>
</dbReference>
<gene>
    <name evidence="11" type="ORF">GPUH_LOCUS27091</name>
    <name evidence="10" type="ORF">GPUH_LOCUS9673</name>
</gene>
<keyword evidence="4" id="KW-0547">Nucleotide-binding</keyword>
<evidence type="ECO:0000256" key="5">
    <source>
        <dbReference type="ARBA" id="ARBA00022840"/>
    </source>
</evidence>
<dbReference type="WBParaSite" id="GPUH_0002712101-mRNA-1">
    <property type="protein sequence ID" value="GPUH_0002712101-mRNA-1"/>
    <property type="gene ID" value="GPUH_0002712101"/>
</dbReference>
<evidence type="ECO:0000313" key="14">
    <source>
        <dbReference type="WBParaSite" id="GPUH_0002712101-mRNA-1"/>
    </source>
</evidence>
<dbReference type="OrthoDB" id="629407at2759"/>
<evidence type="ECO:0000256" key="2">
    <source>
        <dbReference type="ARBA" id="ARBA00013169"/>
    </source>
</evidence>
<evidence type="ECO:0000313" key="12">
    <source>
        <dbReference type="Proteomes" id="UP000271098"/>
    </source>
</evidence>
<comment type="similarity">
    <text evidence="1">Belongs to the class-I aminoacyl-tRNA synthetase family.</text>
</comment>
<reference evidence="10 12" key="2">
    <citation type="submission" date="2018-11" db="EMBL/GenBank/DDBJ databases">
        <authorList>
            <consortium name="Pathogen Informatics"/>
        </authorList>
    </citation>
    <scope>NUCLEOTIDE SEQUENCE [LARGE SCALE GENOMIC DNA]</scope>
</reference>
<dbReference type="EMBL" id="UYRT01032807">
    <property type="protein sequence ID" value="VDK75725.1"/>
    <property type="molecule type" value="Genomic_DNA"/>
</dbReference>
<dbReference type="Pfam" id="PF00133">
    <property type="entry name" value="tRNA-synt_1"/>
    <property type="match status" value="1"/>
</dbReference>
<sequence length="102" mass="11486">MWPFEIFGWPENTADLNNFFPGTLLETGHDILFFWVARMVFLAQELTGKLPFKEVYLHAMIRDAHGRKMSKSLGNVIDPLDVIHGVSLAQLGAMLESGNLDP</sequence>
<feature type="domain" description="Aminoacyl-tRNA synthetase class Ia" evidence="9">
    <location>
        <begin position="2"/>
        <end position="87"/>
    </location>
</feature>
<dbReference type="GO" id="GO:0006438">
    <property type="term" value="P:valyl-tRNA aminoacylation"/>
    <property type="evidence" value="ECO:0007669"/>
    <property type="project" value="InterPro"/>
</dbReference>
<evidence type="ECO:0000313" key="10">
    <source>
        <dbReference type="EMBL" id="VDK75725.1"/>
    </source>
</evidence>
<protein>
    <recommendedName>
        <fullName evidence="2">valine--tRNA ligase</fullName>
        <ecNumber evidence="2">6.1.1.9</ecNumber>
    </recommendedName>
    <alternativeName>
        <fullName evidence="8">Valyl-tRNA synthetase</fullName>
    </alternativeName>
</protein>
<evidence type="ECO:0000256" key="4">
    <source>
        <dbReference type="ARBA" id="ARBA00022741"/>
    </source>
</evidence>
<evidence type="ECO:0000256" key="1">
    <source>
        <dbReference type="ARBA" id="ARBA00005594"/>
    </source>
</evidence>
<accession>A0A183DLT2</accession>
<dbReference type="EMBL" id="UYRT01118651">
    <property type="protein sequence ID" value="VDN49946.1"/>
    <property type="molecule type" value="Genomic_DNA"/>
</dbReference>
<dbReference type="SUPFAM" id="SSF52374">
    <property type="entry name" value="Nucleotidylyl transferase"/>
    <property type="match status" value="1"/>
</dbReference>
<evidence type="ECO:0000313" key="13">
    <source>
        <dbReference type="WBParaSite" id="GPUH_0000968401-mRNA-1"/>
    </source>
</evidence>
<dbReference type="Proteomes" id="UP000271098">
    <property type="component" value="Unassembled WGS sequence"/>
</dbReference>
<keyword evidence="7" id="KW-0030">Aminoacyl-tRNA synthetase</keyword>
<evidence type="ECO:0000256" key="8">
    <source>
        <dbReference type="ARBA" id="ARBA00029936"/>
    </source>
</evidence>
<keyword evidence="6" id="KW-0648">Protein biosynthesis</keyword>
<dbReference type="InterPro" id="IPR002303">
    <property type="entry name" value="Valyl-tRNA_ligase"/>
</dbReference>
<dbReference type="WBParaSite" id="GPUH_0000968401-mRNA-1">
    <property type="protein sequence ID" value="GPUH_0000968401-mRNA-1"/>
    <property type="gene ID" value="GPUH_0000968401"/>
</dbReference>
<dbReference type="GO" id="GO:0005524">
    <property type="term" value="F:ATP binding"/>
    <property type="evidence" value="ECO:0007669"/>
    <property type="project" value="UniProtKB-KW"/>
</dbReference>
<proteinExistence type="inferred from homology"/>
<keyword evidence="3" id="KW-0436">Ligase</keyword>
<evidence type="ECO:0000256" key="7">
    <source>
        <dbReference type="ARBA" id="ARBA00023146"/>
    </source>
</evidence>
<dbReference type="GO" id="GO:0004832">
    <property type="term" value="F:valine-tRNA ligase activity"/>
    <property type="evidence" value="ECO:0007669"/>
    <property type="project" value="UniProtKB-EC"/>
</dbReference>